<evidence type="ECO:0000313" key="25">
    <source>
        <dbReference type="Proteomes" id="UP000054051"/>
    </source>
</evidence>
<evidence type="ECO:0000256" key="14">
    <source>
        <dbReference type="ARBA" id="ARBA00030048"/>
    </source>
</evidence>
<protein>
    <recommendedName>
        <fullName evidence="7">Dihydrofolate synthase/folylpolyglutamate synthase</fullName>
        <ecNumber evidence="5">6.3.2.12</ecNumber>
        <ecNumber evidence="6">6.3.2.17</ecNumber>
    </recommendedName>
    <alternativeName>
        <fullName evidence="16">Folylpoly-gamma-glutamate synthetase-dihydrofolate synthetase</fullName>
    </alternativeName>
    <alternativeName>
        <fullName evidence="14">Folylpolyglutamate synthetase</fullName>
    </alternativeName>
    <alternativeName>
        <fullName evidence="15">Tetrahydrofolylpolyglutamate synthase</fullName>
    </alternativeName>
</protein>
<evidence type="ECO:0000256" key="16">
    <source>
        <dbReference type="ARBA" id="ARBA00032510"/>
    </source>
</evidence>
<comment type="caution">
    <text evidence="24">The sequence shown here is derived from an EMBL/GenBank/DDBJ whole genome shotgun (WGS) entry which is preliminary data.</text>
</comment>
<keyword evidence="11 21" id="KW-0067">ATP-binding</keyword>
<evidence type="ECO:0000259" key="22">
    <source>
        <dbReference type="Pfam" id="PF02875"/>
    </source>
</evidence>
<dbReference type="InterPro" id="IPR036565">
    <property type="entry name" value="Mur-like_cat_sf"/>
</dbReference>
<organism evidence="24 25">
    <name type="scientific">Candidatus Glomeribacter gigasporarum BEG34</name>
    <dbReference type="NCBI Taxonomy" id="1070319"/>
    <lineage>
        <taxon>Bacteria</taxon>
        <taxon>Pseudomonadati</taxon>
        <taxon>Pseudomonadota</taxon>
        <taxon>Betaproteobacteria</taxon>
        <taxon>Burkholderiales</taxon>
        <taxon>Burkholderiaceae</taxon>
        <taxon>Candidatus Glomeribacter</taxon>
    </lineage>
</organism>
<dbReference type="GO" id="GO:0008841">
    <property type="term" value="F:dihydrofolate synthase activity"/>
    <property type="evidence" value="ECO:0007669"/>
    <property type="project" value="UniProtKB-EC"/>
</dbReference>
<evidence type="ECO:0000256" key="1">
    <source>
        <dbReference type="ARBA" id="ARBA00002714"/>
    </source>
</evidence>
<dbReference type="EMBL" id="CAFB01000034">
    <property type="protein sequence ID" value="CCD28807.1"/>
    <property type="molecule type" value="Genomic_DNA"/>
</dbReference>
<evidence type="ECO:0000256" key="10">
    <source>
        <dbReference type="ARBA" id="ARBA00022741"/>
    </source>
</evidence>
<evidence type="ECO:0000313" key="24">
    <source>
        <dbReference type="EMBL" id="CCD28807.1"/>
    </source>
</evidence>
<dbReference type="PANTHER" id="PTHR11136:SF0">
    <property type="entry name" value="DIHYDROFOLATE SYNTHETASE-RELATED"/>
    <property type="match status" value="1"/>
</dbReference>
<dbReference type="InterPro" id="IPR004101">
    <property type="entry name" value="Mur_ligase_C"/>
</dbReference>
<comment type="function">
    <text evidence="1">Functions in two distinct reactions of the de novo folate biosynthetic pathway. Catalyzes the addition of a glutamate residue to dihydropteroate (7,8-dihydropteroate or H2Pte) to form dihydrofolate (7,8-dihydrofolate monoglutamate or H2Pte-Glu). Also catalyzes successive additions of L-glutamate to tetrahydrofolate or 10-formyltetrahydrofolate or 5,10-methylenetetrahydrofolate, leading to folylpolyglutamate derivatives.</text>
</comment>
<dbReference type="InterPro" id="IPR001645">
    <property type="entry name" value="Folylpolyglutamate_synth"/>
</dbReference>
<evidence type="ECO:0000256" key="8">
    <source>
        <dbReference type="ARBA" id="ARBA00022598"/>
    </source>
</evidence>
<proteinExistence type="inferred from homology"/>
<evidence type="ECO:0000256" key="21">
    <source>
        <dbReference type="PIRNR" id="PIRNR001563"/>
    </source>
</evidence>
<keyword evidence="13" id="KW-0289">Folate biosynthesis</keyword>
<dbReference type="AlphaFoldDB" id="G2J7R2"/>
<dbReference type="EC" id="6.3.2.17" evidence="6"/>
<dbReference type="PANTHER" id="PTHR11136">
    <property type="entry name" value="FOLYLPOLYGLUTAMATE SYNTHASE-RELATED"/>
    <property type="match status" value="1"/>
</dbReference>
<dbReference type="eggNOG" id="COG0285">
    <property type="taxonomic scope" value="Bacteria"/>
</dbReference>
<evidence type="ECO:0000256" key="13">
    <source>
        <dbReference type="ARBA" id="ARBA00022909"/>
    </source>
</evidence>
<dbReference type="SUPFAM" id="SSF53623">
    <property type="entry name" value="MurD-like peptide ligases, catalytic domain"/>
    <property type="match status" value="1"/>
</dbReference>
<dbReference type="GO" id="GO:0046872">
    <property type="term" value="F:metal ion binding"/>
    <property type="evidence" value="ECO:0007669"/>
    <property type="project" value="UniProtKB-KW"/>
</dbReference>
<feature type="domain" description="Mur ligase central" evidence="23">
    <location>
        <begin position="47"/>
        <end position="269"/>
    </location>
</feature>
<dbReference type="OrthoDB" id="9809356at2"/>
<dbReference type="NCBIfam" id="TIGR01499">
    <property type="entry name" value="folC"/>
    <property type="match status" value="1"/>
</dbReference>
<dbReference type="Pfam" id="PF08245">
    <property type="entry name" value="Mur_ligase_M"/>
    <property type="match status" value="1"/>
</dbReference>
<evidence type="ECO:0000256" key="17">
    <source>
        <dbReference type="ARBA" id="ARBA00047493"/>
    </source>
</evidence>
<comment type="catalytic activity">
    <reaction evidence="17">
        <text>(6S)-5,6,7,8-tetrahydrofolyl-(gamma-L-Glu)(n) + L-glutamate + ATP = (6S)-5,6,7,8-tetrahydrofolyl-(gamma-L-Glu)(n+1) + ADP + phosphate + H(+)</text>
        <dbReference type="Rhea" id="RHEA:10580"/>
        <dbReference type="Rhea" id="RHEA-COMP:14738"/>
        <dbReference type="Rhea" id="RHEA-COMP:14740"/>
        <dbReference type="ChEBI" id="CHEBI:15378"/>
        <dbReference type="ChEBI" id="CHEBI:29985"/>
        <dbReference type="ChEBI" id="CHEBI:30616"/>
        <dbReference type="ChEBI" id="CHEBI:43474"/>
        <dbReference type="ChEBI" id="CHEBI:141005"/>
        <dbReference type="ChEBI" id="CHEBI:456216"/>
        <dbReference type="EC" id="6.3.2.17"/>
    </reaction>
</comment>
<accession>G2J7R2</accession>
<dbReference type="GO" id="GO:0004326">
    <property type="term" value="F:tetrahydrofolylpolyglutamate synthase activity"/>
    <property type="evidence" value="ECO:0007669"/>
    <property type="project" value="UniProtKB-EC"/>
</dbReference>
<dbReference type="RefSeq" id="WP_006682081.1">
    <property type="nucleotide sequence ID" value="NZ_CAFB01000034.1"/>
</dbReference>
<keyword evidence="12" id="KW-0460">Magnesium</keyword>
<dbReference type="NCBIfam" id="NF008101">
    <property type="entry name" value="PRK10846.1"/>
    <property type="match status" value="1"/>
</dbReference>
<evidence type="ECO:0000256" key="2">
    <source>
        <dbReference type="ARBA" id="ARBA00004799"/>
    </source>
</evidence>
<evidence type="ECO:0000256" key="5">
    <source>
        <dbReference type="ARBA" id="ARBA00013023"/>
    </source>
</evidence>
<feature type="domain" description="Mur ligase C-terminal" evidence="22">
    <location>
        <begin position="295"/>
        <end position="428"/>
    </location>
</feature>
<dbReference type="UniPathway" id="UPA00077">
    <property type="reaction ID" value="UER00157"/>
</dbReference>
<keyword evidence="8 21" id="KW-0436">Ligase</keyword>
<comment type="catalytic activity">
    <reaction evidence="20">
        <text>7,8-dihydropteroate + L-glutamate + ATP = 7,8-dihydrofolate + ADP + phosphate + H(+)</text>
        <dbReference type="Rhea" id="RHEA:23584"/>
        <dbReference type="ChEBI" id="CHEBI:15378"/>
        <dbReference type="ChEBI" id="CHEBI:17839"/>
        <dbReference type="ChEBI" id="CHEBI:29985"/>
        <dbReference type="ChEBI" id="CHEBI:30616"/>
        <dbReference type="ChEBI" id="CHEBI:43474"/>
        <dbReference type="ChEBI" id="CHEBI:57451"/>
        <dbReference type="ChEBI" id="CHEBI:456216"/>
        <dbReference type="EC" id="6.3.2.12"/>
    </reaction>
</comment>
<evidence type="ECO:0000256" key="11">
    <source>
        <dbReference type="ARBA" id="ARBA00022840"/>
    </source>
</evidence>
<dbReference type="GO" id="GO:0046654">
    <property type="term" value="P:tetrahydrofolate biosynthetic process"/>
    <property type="evidence" value="ECO:0007669"/>
    <property type="project" value="UniProtKB-UniPathway"/>
</dbReference>
<evidence type="ECO:0000256" key="15">
    <source>
        <dbReference type="ARBA" id="ARBA00030592"/>
    </source>
</evidence>
<keyword evidence="10 21" id="KW-0547">Nucleotide-binding</keyword>
<dbReference type="GO" id="GO:0046656">
    <property type="term" value="P:folic acid biosynthetic process"/>
    <property type="evidence" value="ECO:0007669"/>
    <property type="project" value="UniProtKB-KW"/>
</dbReference>
<comment type="catalytic activity">
    <reaction evidence="19">
        <text>(6R)-5,10-methylenetetrahydrofolyl-(gamma-L-Glu)(n) + L-glutamate + ATP = (6R)-5,10-methylenetetrahydrofolyl-(gamma-L-Glu)(n+1) + ADP + phosphate + H(+)</text>
        <dbReference type="Rhea" id="RHEA:51912"/>
        <dbReference type="Rhea" id="RHEA-COMP:13257"/>
        <dbReference type="Rhea" id="RHEA-COMP:13258"/>
        <dbReference type="ChEBI" id="CHEBI:15378"/>
        <dbReference type="ChEBI" id="CHEBI:29985"/>
        <dbReference type="ChEBI" id="CHEBI:30616"/>
        <dbReference type="ChEBI" id="CHEBI:43474"/>
        <dbReference type="ChEBI" id="CHEBI:136572"/>
        <dbReference type="ChEBI" id="CHEBI:456216"/>
        <dbReference type="EC" id="6.3.2.17"/>
    </reaction>
</comment>
<comment type="pathway">
    <text evidence="2">Cofactor biosynthesis; tetrahydrofolate biosynthesis; 7,8-dihydrofolate from 2-amino-4-hydroxy-6-hydroxymethyl-7,8-dihydropteridine diphosphate and 4-aminobenzoate: step 2/2.</text>
</comment>
<evidence type="ECO:0000256" key="20">
    <source>
        <dbReference type="ARBA" id="ARBA00049161"/>
    </source>
</evidence>
<evidence type="ECO:0000256" key="12">
    <source>
        <dbReference type="ARBA" id="ARBA00022842"/>
    </source>
</evidence>
<dbReference type="SUPFAM" id="SSF53244">
    <property type="entry name" value="MurD-like peptide ligases, peptide-binding domain"/>
    <property type="match status" value="1"/>
</dbReference>
<dbReference type="Pfam" id="PF02875">
    <property type="entry name" value="Mur_ligase_C"/>
    <property type="match status" value="1"/>
</dbReference>
<gene>
    <name evidence="24" type="primary">folC</name>
    <name evidence="24" type="ORF">CAGGBEG34_180116</name>
</gene>
<evidence type="ECO:0000256" key="3">
    <source>
        <dbReference type="ARBA" id="ARBA00005150"/>
    </source>
</evidence>
<dbReference type="STRING" id="1070319.CAGGBEG34_180116"/>
<dbReference type="Gene3D" id="3.90.190.20">
    <property type="entry name" value="Mur ligase, C-terminal domain"/>
    <property type="match status" value="1"/>
</dbReference>
<evidence type="ECO:0000256" key="6">
    <source>
        <dbReference type="ARBA" id="ARBA00013025"/>
    </source>
</evidence>
<evidence type="ECO:0000256" key="19">
    <source>
        <dbReference type="ARBA" id="ARBA00049035"/>
    </source>
</evidence>
<dbReference type="EC" id="6.3.2.12" evidence="5"/>
<evidence type="ECO:0000256" key="9">
    <source>
        <dbReference type="ARBA" id="ARBA00022723"/>
    </source>
</evidence>
<evidence type="ECO:0000256" key="7">
    <source>
        <dbReference type="ARBA" id="ARBA00019357"/>
    </source>
</evidence>
<evidence type="ECO:0000256" key="4">
    <source>
        <dbReference type="ARBA" id="ARBA00008276"/>
    </source>
</evidence>
<comment type="pathway">
    <text evidence="3">Cofactor biosynthesis; tetrahydrofolylpolyglutamate biosynthesis.</text>
</comment>
<evidence type="ECO:0000259" key="23">
    <source>
        <dbReference type="Pfam" id="PF08245"/>
    </source>
</evidence>
<dbReference type="PROSITE" id="PS01011">
    <property type="entry name" value="FOLYLPOLYGLU_SYNT_1"/>
    <property type="match status" value="1"/>
</dbReference>
<sequence length="443" mass="48355">MHLFNTLPDWLAHLEKAHPIPVDLGRERCRAVKNALQLAFKCPIITVGGTNGKGSICALLESILLHAGYRVGCHTSPHLLSLNERARVDGEMLSDEALLPHFEAVERARHAFAEPVSLTYFEFTVLAILHSFAARALDAVILEVGLGGRLDAVNIMDTDCAIISSIDLDHIEFLGDTREKIGFEKAGIFRPGKPAICADPLPPRSLVEYAQRIGADLWLAGHDFHCAAQPGCERQQWRYQGRAQARAALAYPALRGANQLLNASAALAALEALRARLPVSARDIRLGLANIHLPGRFQVLPGRPTVVLDVAHNPHAVAALTHNLDQMGFFPETYAVFGAMRDKDIAGMLRCMKGAVQHWHLTDLPAPRAAPAVQIKALLHEMLPVTQTSPVSKRARMDIRCFTNAVDAYSEARARAKENDRIVAFGSFYTVAAVMMGLGPVLN</sequence>
<comment type="similarity">
    <text evidence="4 21">Belongs to the folylpolyglutamate synthase family.</text>
</comment>
<dbReference type="GO" id="GO:0005524">
    <property type="term" value="F:ATP binding"/>
    <property type="evidence" value="ECO:0007669"/>
    <property type="project" value="UniProtKB-KW"/>
</dbReference>
<dbReference type="Proteomes" id="UP000054051">
    <property type="component" value="Unassembled WGS sequence"/>
</dbReference>
<dbReference type="GO" id="GO:0005737">
    <property type="term" value="C:cytoplasm"/>
    <property type="evidence" value="ECO:0007669"/>
    <property type="project" value="TreeGrafter"/>
</dbReference>
<evidence type="ECO:0000256" key="18">
    <source>
        <dbReference type="ARBA" id="ARBA00047808"/>
    </source>
</evidence>
<keyword evidence="25" id="KW-1185">Reference proteome</keyword>
<dbReference type="PIRSF" id="PIRSF001563">
    <property type="entry name" value="Folylpolyglu_synth"/>
    <property type="match status" value="1"/>
</dbReference>
<dbReference type="Gene3D" id="3.40.1190.10">
    <property type="entry name" value="Mur-like, catalytic domain"/>
    <property type="match status" value="1"/>
</dbReference>
<dbReference type="InterPro" id="IPR013221">
    <property type="entry name" value="Mur_ligase_cen"/>
</dbReference>
<reference evidence="24 25" key="1">
    <citation type="submission" date="2011-08" db="EMBL/GenBank/DDBJ databases">
        <title>The genome of the obligate endobacterium of an arbuscular mycorrhizal fungus reveals an interphylum network of nutritional interactions.</title>
        <authorList>
            <person name="Ghignone S."/>
            <person name="Salvioli A."/>
            <person name="Anca I."/>
            <person name="Lumini E."/>
            <person name="Ortu G."/>
            <person name="Petiti L."/>
            <person name="Cruveiller S."/>
            <person name="Bianciotto V."/>
            <person name="Piffanelli P."/>
            <person name="Lanfranco L."/>
            <person name="Bonfante P."/>
        </authorList>
    </citation>
    <scope>NUCLEOTIDE SEQUENCE [LARGE SCALE GENOMIC DNA]</scope>
    <source>
        <strain evidence="24 25">BEG34</strain>
    </source>
</reference>
<dbReference type="InterPro" id="IPR018109">
    <property type="entry name" value="Folylpolyglutamate_synth_CS"/>
</dbReference>
<name>G2J7R2_9BURK</name>
<dbReference type="InterPro" id="IPR036615">
    <property type="entry name" value="Mur_ligase_C_dom_sf"/>
</dbReference>
<keyword evidence="9" id="KW-0479">Metal-binding</keyword>
<comment type="catalytic activity">
    <reaction evidence="18">
        <text>10-formyltetrahydrofolyl-(gamma-L-Glu)(n) + L-glutamate + ATP = 10-formyltetrahydrofolyl-(gamma-L-Glu)(n+1) + ADP + phosphate + H(+)</text>
        <dbReference type="Rhea" id="RHEA:51904"/>
        <dbReference type="Rhea" id="RHEA-COMP:13088"/>
        <dbReference type="Rhea" id="RHEA-COMP:14300"/>
        <dbReference type="ChEBI" id="CHEBI:15378"/>
        <dbReference type="ChEBI" id="CHEBI:29985"/>
        <dbReference type="ChEBI" id="CHEBI:30616"/>
        <dbReference type="ChEBI" id="CHEBI:43474"/>
        <dbReference type="ChEBI" id="CHEBI:134413"/>
        <dbReference type="ChEBI" id="CHEBI:456216"/>
        <dbReference type="EC" id="6.3.2.17"/>
    </reaction>
</comment>